<organism evidence="4 5">
    <name type="scientific">Coptis chinensis</name>
    <dbReference type="NCBI Taxonomy" id="261450"/>
    <lineage>
        <taxon>Eukaryota</taxon>
        <taxon>Viridiplantae</taxon>
        <taxon>Streptophyta</taxon>
        <taxon>Embryophyta</taxon>
        <taxon>Tracheophyta</taxon>
        <taxon>Spermatophyta</taxon>
        <taxon>Magnoliopsida</taxon>
        <taxon>Ranunculales</taxon>
        <taxon>Ranunculaceae</taxon>
        <taxon>Coptidoideae</taxon>
        <taxon>Coptis</taxon>
    </lineage>
</organism>
<dbReference type="Pfam" id="PF08268">
    <property type="entry name" value="FBA_3"/>
    <property type="match status" value="1"/>
</dbReference>
<keyword evidence="1" id="KW-0732">Signal</keyword>
<dbReference type="InterPro" id="IPR001810">
    <property type="entry name" value="F-box_dom"/>
</dbReference>
<sequence>MGISVPCMRWAPFIWGRILSLFTQTEAVDLPYDIIIDIFSRLPAQLIFQCCHSCRMIRTLTSSPTFVSIHLKRATSVVVIQRDPWRKSYSCRNGIYEDEVPLYFIDDKTKERIPKNMRVSHSCTGYTQLTLIGSCNGLLLFSNHVIVIIWNPITQEQIIVNKPDSVSTCGFFFDPKTREYIVLFWRHVDSGFHLMTYGLLRHTRKTTTLSHPPWFDAPVILKSTLHWLVDNERYKRANSRFLLCAESIISFDMDTETLHTMSCPGDKYGKRADNSYVHLLKKEECLCFFDTSSYRGMDFWVLQDYAEEVWTKTHVLNLELILPCRRPELQYIRSAPDIDNDELLLVWNWTLIRLNLQSNSLRKLKMRKPQDEGNIFYFVEHRDSLATLRTDDIVH</sequence>
<name>A0A835H9J2_9MAGN</name>
<keyword evidence="5" id="KW-1185">Reference proteome</keyword>
<evidence type="ECO:0000259" key="2">
    <source>
        <dbReference type="Pfam" id="PF08268"/>
    </source>
</evidence>
<dbReference type="OrthoDB" id="689863at2759"/>
<dbReference type="InterPro" id="IPR013187">
    <property type="entry name" value="F-box-assoc_dom_typ3"/>
</dbReference>
<dbReference type="InterPro" id="IPR050796">
    <property type="entry name" value="SCF_F-box_component"/>
</dbReference>
<dbReference type="AlphaFoldDB" id="A0A835H9J2"/>
<dbReference type="Gene3D" id="1.20.1280.50">
    <property type="match status" value="1"/>
</dbReference>
<reference evidence="4 5" key="1">
    <citation type="submission" date="2020-10" db="EMBL/GenBank/DDBJ databases">
        <title>The Coptis chinensis genome and diversification of protoberbering-type alkaloids.</title>
        <authorList>
            <person name="Wang B."/>
            <person name="Shu S."/>
            <person name="Song C."/>
            <person name="Liu Y."/>
        </authorList>
    </citation>
    <scope>NUCLEOTIDE SEQUENCE [LARGE SCALE GENOMIC DNA]</scope>
    <source>
        <strain evidence="4">HL-2020</strain>
        <tissue evidence="4">Leaf</tissue>
    </source>
</reference>
<evidence type="ECO:0000313" key="5">
    <source>
        <dbReference type="Proteomes" id="UP000631114"/>
    </source>
</evidence>
<feature type="chain" id="PRO_5032695118" description="F-box associated domain-containing protein" evidence="1">
    <location>
        <begin position="28"/>
        <end position="395"/>
    </location>
</feature>
<feature type="signal peptide" evidence="1">
    <location>
        <begin position="1"/>
        <end position="27"/>
    </location>
</feature>
<dbReference type="SUPFAM" id="SSF81383">
    <property type="entry name" value="F-box domain"/>
    <property type="match status" value="1"/>
</dbReference>
<comment type="caution">
    <text evidence="4">The sequence shown here is derived from an EMBL/GenBank/DDBJ whole genome shotgun (WGS) entry which is preliminary data.</text>
</comment>
<dbReference type="EMBL" id="JADFTS010000008">
    <property type="protein sequence ID" value="KAF9595221.1"/>
    <property type="molecule type" value="Genomic_DNA"/>
</dbReference>
<evidence type="ECO:0008006" key="6">
    <source>
        <dbReference type="Google" id="ProtNLM"/>
    </source>
</evidence>
<feature type="domain" description="F-box associated beta-propeller type 3" evidence="2">
    <location>
        <begin position="113"/>
        <end position="372"/>
    </location>
</feature>
<dbReference type="PANTHER" id="PTHR31672">
    <property type="entry name" value="BNACNNG10540D PROTEIN"/>
    <property type="match status" value="1"/>
</dbReference>
<accession>A0A835H9J2</accession>
<dbReference type="NCBIfam" id="TIGR01640">
    <property type="entry name" value="F_box_assoc_1"/>
    <property type="match status" value="1"/>
</dbReference>
<proteinExistence type="predicted"/>
<feature type="domain" description="F-box" evidence="3">
    <location>
        <begin position="29"/>
        <end position="64"/>
    </location>
</feature>
<evidence type="ECO:0000259" key="3">
    <source>
        <dbReference type="Pfam" id="PF12937"/>
    </source>
</evidence>
<gene>
    <name evidence="4" type="ORF">IFM89_038045</name>
</gene>
<evidence type="ECO:0000256" key="1">
    <source>
        <dbReference type="SAM" id="SignalP"/>
    </source>
</evidence>
<dbReference type="PANTHER" id="PTHR31672:SF13">
    <property type="entry name" value="F-BOX PROTEIN CPR30-LIKE"/>
    <property type="match status" value="1"/>
</dbReference>
<dbReference type="InterPro" id="IPR036047">
    <property type="entry name" value="F-box-like_dom_sf"/>
</dbReference>
<dbReference type="Proteomes" id="UP000631114">
    <property type="component" value="Unassembled WGS sequence"/>
</dbReference>
<dbReference type="Pfam" id="PF12937">
    <property type="entry name" value="F-box-like"/>
    <property type="match status" value="1"/>
</dbReference>
<dbReference type="InterPro" id="IPR017451">
    <property type="entry name" value="F-box-assoc_interact_dom"/>
</dbReference>
<protein>
    <recommendedName>
        <fullName evidence="6">F-box associated domain-containing protein</fullName>
    </recommendedName>
</protein>
<evidence type="ECO:0000313" key="4">
    <source>
        <dbReference type="EMBL" id="KAF9595221.1"/>
    </source>
</evidence>